<dbReference type="Proteomes" id="UP001210678">
    <property type="component" value="Unassembled WGS sequence"/>
</dbReference>
<dbReference type="SUPFAM" id="SSF56784">
    <property type="entry name" value="HAD-like"/>
    <property type="match status" value="1"/>
</dbReference>
<dbReference type="GO" id="GO:0043726">
    <property type="term" value="F:5-amino-6-(5-phosphoribitylamino)uracil phosphatase activity"/>
    <property type="evidence" value="ECO:0007669"/>
    <property type="project" value="UniProtKB-EC"/>
</dbReference>
<dbReference type="EC" id="3.1.3.104" evidence="4"/>
<keyword evidence="3" id="KW-0460">Magnesium</keyword>
<dbReference type="InterPro" id="IPR023214">
    <property type="entry name" value="HAD_sf"/>
</dbReference>
<dbReference type="NCBIfam" id="TIGR01549">
    <property type="entry name" value="HAD-SF-IA-v1"/>
    <property type="match status" value="1"/>
</dbReference>
<sequence length="239" mass="27231">MQIYRRLNTIKALSFDLDDTLYDNHPVIRKVESEMAIWLHTHHPISAKFTLQQWTNLKFQLAADNPELKHDVTAWRQTQIEYGLAQLGYSRQKAKLAAKEGIKHALWLRNQVDVPLESHETLQALSRKFPLVAITNGNVDVNEIGLDSYFGLVLRAGPDGRAKPYSDMFKSTANYLNLPPRQILHVGDHPISDIKGAIRAGFASCWINTKNNTIIDEGQMRILPDIEIKDIRDLSKLLL</sequence>
<comment type="cofactor">
    <cofactor evidence="1">
        <name>Mg(2+)</name>
        <dbReference type="ChEBI" id="CHEBI:18420"/>
    </cofactor>
</comment>
<keyword evidence="2 4" id="KW-0378">Hydrolase</keyword>
<evidence type="ECO:0000313" key="5">
    <source>
        <dbReference type="Proteomes" id="UP001210678"/>
    </source>
</evidence>
<evidence type="ECO:0000313" key="4">
    <source>
        <dbReference type="EMBL" id="MDB1122655.1"/>
    </source>
</evidence>
<proteinExistence type="predicted"/>
<protein>
    <submittedName>
        <fullName evidence="4">5-amino-6-(5-phospho-D-ribitylamino)uracil phosphatase YigB</fullName>
        <ecNumber evidence="4">3.1.3.104</ecNumber>
    </submittedName>
</protein>
<organism evidence="4 5">
    <name type="scientific">Vibrio algarum</name>
    <dbReference type="NCBI Taxonomy" id="3020714"/>
    <lineage>
        <taxon>Bacteria</taxon>
        <taxon>Pseudomonadati</taxon>
        <taxon>Pseudomonadota</taxon>
        <taxon>Gammaproteobacteria</taxon>
        <taxon>Vibrionales</taxon>
        <taxon>Vibrionaceae</taxon>
        <taxon>Vibrio</taxon>
    </lineage>
</organism>
<evidence type="ECO:0000256" key="1">
    <source>
        <dbReference type="ARBA" id="ARBA00001946"/>
    </source>
</evidence>
<accession>A0ABT4YMM2</accession>
<dbReference type="RefSeq" id="WP_272132573.1">
    <property type="nucleotide sequence ID" value="NZ_JAQLOI010000001.1"/>
</dbReference>
<dbReference type="InterPro" id="IPR036412">
    <property type="entry name" value="HAD-like_sf"/>
</dbReference>
<dbReference type="Gene3D" id="1.20.120.1600">
    <property type="match status" value="1"/>
</dbReference>
<dbReference type="SFLD" id="SFLDS00003">
    <property type="entry name" value="Haloacid_Dehalogenase"/>
    <property type="match status" value="1"/>
</dbReference>
<dbReference type="InterPro" id="IPR051400">
    <property type="entry name" value="HAD-like_hydrolase"/>
</dbReference>
<dbReference type="PANTHER" id="PTHR46470:SF4">
    <property type="entry name" value="5-AMINO-6-(5-PHOSPHO-D-RIBITYLAMINO)URACIL PHOSPHATASE YIGB"/>
    <property type="match status" value="1"/>
</dbReference>
<dbReference type="Pfam" id="PF00702">
    <property type="entry name" value="Hydrolase"/>
    <property type="match status" value="1"/>
</dbReference>
<keyword evidence="5" id="KW-1185">Reference proteome</keyword>
<gene>
    <name evidence="4" type="primary">yigB</name>
    <name evidence="4" type="ORF">PGX00_02555</name>
</gene>
<comment type="caution">
    <text evidence="4">The sequence shown here is derived from an EMBL/GenBank/DDBJ whole genome shotgun (WGS) entry which is preliminary data.</text>
</comment>
<reference evidence="4 5" key="1">
    <citation type="submission" date="2023-01" db="EMBL/GenBank/DDBJ databases">
        <title>Vibrio sp. KJ40-1 sp.nov, isolated from marine algae.</title>
        <authorList>
            <person name="Butt M."/>
            <person name="Kim J.M.J."/>
            <person name="Jeon C.O.C."/>
        </authorList>
    </citation>
    <scope>NUCLEOTIDE SEQUENCE [LARGE SCALE GENOMIC DNA]</scope>
    <source>
        <strain evidence="4 5">KJ40-1</strain>
    </source>
</reference>
<dbReference type="PANTHER" id="PTHR46470">
    <property type="entry name" value="N-ACYLNEURAMINATE-9-PHOSPHATASE"/>
    <property type="match status" value="1"/>
</dbReference>
<dbReference type="NCBIfam" id="NF008018">
    <property type="entry name" value="PRK10748.1"/>
    <property type="match status" value="1"/>
</dbReference>
<dbReference type="InterPro" id="IPR006439">
    <property type="entry name" value="HAD-SF_hydro_IA"/>
</dbReference>
<name>A0ABT4YMM2_9VIBR</name>
<dbReference type="EMBL" id="JAQLOI010000001">
    <property type="protein sequence ID" value="MDB1122655.1"/>
    <property type="molecule type" value="Genomic_DNA"/>
</dbReference>
<dbReference type="SFLD" id="SFLDG01129">
    <property type="entry name" value="C1.5:_HAD__Beta-PGM__Phosphata"/>
    <property type="match status" value="1"/>
</dbReference>
<evidence type="ECO:0000256" key="2">
    <source>
        <dbReference type="ARBA" id="ARBA00022801"/>
    </source>
</evidence>
<dbReference type="Gene3D" id="3.40.50.1000">
    <property type="entry name" value="HAD superfamily/HAD-like"/>
    <property type="match status" value="1"/>
</dbReference>
<evidence type="ECO:0000256" key="3">
    <source>
        <dbReference type="ARBA" id="ARBA00022842"/>
    </source>
</evidence>